<evidence type="ECO:0000313" key="9">
    <source>
        <dbReference type="EMBL" id="KAK7748456.1"/>
    </source>
</evidence>
<feature type="region of interest" description="Disordered" evidence="7">
    <location>
        <begin position="1"/>
        <end position="79"/>
    </location>
</feature>
<keyword evidence="10" id="KW-1185">Reference proteome</keyword>
<reference evidence="9 10" key="1">
    <citation type="submission" date="2024-02" db="EMBL/GenBank/DDBJ databases">
        <title>De novo assembly and annotation of 12 fungi associated with fruit tree decline syndrome in Ontario, Canada.</title>
        <authorList>
            <person name="Sulman M."/>
            <person name="Ellouze W."/>
            <person name="Ilyukhin E."/>
        </authorList>
    </citation>
    <scope>NUCLEOTIDE SEQUENCE [LARGE SCALE GENOMIC DNA]</scope>
    <source>
        <strain evidence="9 10">M11/M66-122</strain>
    </source>
</reference>
<evidence type="ECO:0000256" key="5">
    <source>
        <dbReference type="ARBA" id="ARBA00023163"/>
    </source>
</evidence>
<evidence type="ECO:0000259" key="8">
    <source>
        <dbReference type="Pfam" id="PF13867"/>
    </source>
</evidence>
<dbReference type="GO" id="GO:0005634">
    <property type="term" value="C:nucleus"/>
    <property type="evidence" value="ECO:0007669"/>
    <property type="project" value="UniProtKB-SubCell"/>
</dbReference>
<dbReference type="InterPro" id="IPR038291">
    <property type="entry name" value="SAP30_C_sf"/>
</dbReference>
<dbReference type="PANTHER" id="PTHR13286">
    <property type="entry name" value="SAP30"/>
    <property type="match status" value="1"/>
</dbReference>
<feature type="compositionally biased region" description="Polar residues" evidence="7">
    <location>
        <begin position="29"/>
        <end position="54"/>
    </location>
</feature>
<dbReference type="EMBL" id="JAKJXP020000081">
    <property type="protein sequence ID" value="KAK7748456.1"/>
    <property type="molecule type" value="Genomic_DNA"/>
</dbReference>
<comment type="subcellular location">
    <subcellularLocation>
        <location evidence="1">Nucleus</location>
    </subcellularLocation>
</comment>
<dbReference type="PANTHER" id="PTHR13286:SF23">
    <property type="entry name" value="HISTONE DEACETYLASE COMPLEX SUBUNIT SAP30 SIN3 BINDING DOMAIN-CONTAINING PROTEIN"/>
    <property type="match status" value="1"/>
</dbReference>
<evidence type="ECO:0000256" key="1">
    <source>
        <dbReference type="ARBA" id="ARBA00004123"/>
    </source>
</evidence>
<accession>A0AAN9UK00</accession>
<keyword evidence="4" id="KW-0805">Transcription regulation</keyword>
<name>A0AAN9UK00_9PEZI</name>
<dbReference type="InterPro" id="IPR025718">
    <property type="entry name" value="SAP30_Sin3-bd"/>
</dbReference>
<dbReference type="InterPro" id="IPR024145">
    <property type="entry name" value="His_deAcase_SAP30/SAP30L"/>
</dbReference>
<comment type="similarity">
    <text evidence="2">Belongs to the SAP30 family.</text>
</comment>
<organism evidence="9 10">
    <name type="scientific">Diatrype stigma</name>
    <dbReference type="NCBI Taxonomy" id="117547"/>
    <lineage>
        <taxon>Eukaryota</taxon>
        <taxon>Fungi</taxon>
        <taxon>Dikarya</taxon>
        <taxon>Ascomycota</taxon>
        <taxon>Pezizomycotina</taxon>
        <taxon>Sordariomycetes</taxon>
        <taxon>Xylariomycetidae</taxon>
        <taxon>Xylariales</taxon>
        <taxon>Diatrypaceae</taxon>
        <taxon>Diatrype</taxon>
    </lineage>
</organism>
<dbReference type="Pfam" id="PF13867">
    <property type="entry name" value="SAP30_Sin3_bdg"/>
    <property type="match status" value="1"/>
</dbReference>
<evidence type="ECO:0000256" key="3">
    <source>
        <dbReference type="ARBA" id="ARBA00022491"/>
    </source>
</evidence>
<evidence type="ECO:0000256" key="6">
    <source>
        <dbReference type="ARBA" id="ARBA00023242"/>
    </source>
</evidence>
<evidence type="ECO:0000256" key="7">
    <source>
        <dbReference type="SAM" id="MobiDB-lite"/>
    </source>
</evidence>
<dbReference type="Proteomes" id="UP001320420">
    <property type="component" value="Unassembled WGS sequence"/>
</dbReference>
<feature type="compositionally biased region" description="Low complexity" evidence="7">
    <location>
        <begin position="55"/>
        <end position="71"/>
    </location>
</feature>
<feature type="domain" description="Histone deacetylase complex subunit SAP30 Sin3 binding" evidence="8">
    <location>
        <begin position="130"/>
        <end position="163"/>
    </location>
</feature>
<keyword evidence="3" id="KW-0678">Repressor</keyword>
<dbReference type="Gene3D" id="6.10.160.20">
    <property type="match status" value="1"/>
</dbReference>
<dbReference type="AlphaFoldDB" id="A0AAN9UK00"/>
<evidence type="ECO:0000313" key="10">
    <source>
        <dbReference type="Proteomes" id="UP001320420"/>
    </source>
</evidence>
<gene>
    <name evidence="9" type="ORF">SLS62_008612</name>
</gene>
<evidence type="ECO:0000256" key="4">
    <source>
        <dbReference type="ARBA" id="ARBA00023015"/>
    </source>
</evidence>
<keyword evidence="5" id="KW-0804">Transcription</keyword>
<keyword evidence="6" id="KW-0539">Nucleus</keyword>
<evidence type="ECO:0000256" key="2">
    <source>
        <dbReference type="ARBA" id="ARBA00006283"/>
    </source>
</evidence>
<sequence length="183" mass="20193">MAPKSKANHDDAKSETASVKNGHNGPNGHRSNGKLQRVNSSMGTQSKDATSVNGSTTTPAAPASAVVAQQPNDSGLQWSSFDRDVLHDYRREYRLDTPAAFSDSYQHWVLAQSRIGLRSPTMARKAVYRRQSKEDLAKAARKHFNGQGVQENDVVVAFLHKVRNPGVVRPRRDKNLPHSLPFP</sequence>
<proteinExistence type="inferred from homology"/>
<comment type="caution">
    <text evidence="9">The sequence shown here is derived from an EMBL/GenBank/DDBJ whole genome shotgun (WGS) entry which is preliminary data.</text>
</comment>
<protein>
    <recommendedName>
        <fullName evidence="8">Histone deacetylase complex subunit SAP30 Sin3 binding domain-containing protein</fullName>
    </recommendedName>
</protein>